<organism evidence="5 6">
    <name type="scientific">Sinomonas terrae</name>
    <dbReference type="NCBI Taxonomy" id="2908838"/>
    <lineage>
        <taxon>Bacteria</taxon>
        <taxon>Bacillati</taxon>
        <taxon>Actinomycetota</taxon>
        <taxon>Actinomycetes</taxon>
        <taxon>Micrococcales</taxon>
        <taxon>Micrococcaceae</taxon>
        <taxon>Sinomonas</taxon>
    </lineage>
</organism>
<dbReference type="SMART" id="SM00342">
    <property type="entry name" value="HTH_ARAC"/>
    <property type="match status" value="1"/>
</dbReference>
<evidence type="ECO:0000313" key="5">
    <source>
        <dbReference type="EMBL" id="MCH6468993.1"/>
    </source>
</evidence>
<name>A0ABS9TX43_9MICC</name>
<evidence type="ECO:0000259" key="4">
    <source>
        <dbReference type="PROSITE" id="PS01124"/>
    </source>
</evidence>
<dbReference type="Proteomes" id="UP001202922">
    <property type="component" value="Unassembled WGS sequence"/>
</dbReference>
<keyword evidence="2" id="KW-0238">DNA-binding</keyword>
<evidence type="ECO:0000256" key="1">
    <source>
        <dbReference type="ARBA" id="ARBA00023015"/>
    </source>
</evidence>
<keyword evidence="3" id="KW-0804">Transcription</keyword>
<dbReference type="Gene3D" id="1.10.10.60">
    <property type="entry name" value="Homeodomain-like"/>
    <property type="match status" value="1"/>
</dbReference>
<sequence>MKRWVDGNQHDFVGAEGLAELGGLVEPLTEADAFALRLRAVRAGQMVLTYVAVTECRFTGMAVFPSRKDCVHLMLPFDTQFQVEERSVPAGGMVAMRETAPVALRLDAPGRALVVSMTKGVGPAEVAFSVDTPYLLRGASTSMAAVRAVAEVVFRSPGRDAGVAELLLGLSTAVLVEASITASISVDREERLAVEALKVISSEFRSRELTAKQLAGRVGVSVRALQRAFTARGGLGHVIRSYRTQEAIRLLGLRDMEDATFEMIARMSGFLDARAMRKAVIGATGMLPAHHRRN</sequence>
<evidence type="ECO:0000313" key="6">
    <source>
        <dbReference type="Proteomes" id="UP001202922"/>
    </source>
</evidence>
<evidence type="ECO:0000256" key="3">
    <source>
        <dbReference type="ARBA" id="ARBA00023163"/>
    </source>
</evidence>
<keyword evidence="1" id="KW-0805">Transcription regulation</keyword>
<gene>
    <name evidence="5" type="ORF">L0M17_03155</name>
</gene>
<protein>
    <submittedName>
        <fullName evidence="5">Helix-turn-helix domain-containing protein</fullName>
    </submittedName>
</protein>
<dbReference type="RefSeq" id="WP_241051126.1">
    <property type="nucleotide sequence ID" value="NZ_JAKZBV010000001.1"/>
</dbReference>
<dbReference type="Pfam" id="PF12833">
    <property type="entry name" value="HTH_18"/>
    <property type="match status" value="1"/>
</dbReference>
<dbReference type="PROSITE" id="PS01124">
    <property type="entry name" value="HTH_ARAC_FAMILY_2"/>
    <property type="match status" value="1"/>
</dbReference>
<dbReference type="InterPro" id="IPR050204">
    <property type="entry name" value="AraC_XylS_family_regulators"/>
</dbReference>
<dbReference type="PANTHER" id="PTHR46796:SF6">
    <property type="entry name" value="ARAC SUBFAMILY"/>
    <property type="match status" value="1"/>
</dbReference>
<keyword evidence="6" id="KW-1185">Reference proteome</keyword>
<proteinExistence type="predicted"/>
<dbReference type="InterPro" id="IPR018060">
    <property type="entry name" value="HTH_AraC"/>
</dbReference>
<dbReference type="EMBL" id="JAKZBV010000001">
    <property type="protein sequence ID" value="MCH6468993.1"/>
    <property type="molecule type" value="Genomic_DNA"/>
</dbReference>
<evidence type="ECO:0000256" key="2">
    <source>
        <dbReference type="ARBA" id="ARBA00023125"/>
    </source>
</evidence>
<reference evidence="5 6" key="1">
    <citation type="submission" date="2022-03" db="EMBL/GenBank/DDBJ databases">
        <title>Sinomonas sp. isolated from a soil.</title>
        <authorList>
            <person name="Han J."/>
            <person name="Kim D.-U."/>
        </authorList>
    </citation>
    <scope>NUCLEOTIDE SEQUENCE [LARGE SCALE GENOMIC DNA]</scope>
    <source>
        <strain evidence="5 6">5-5</strain>
    </source>
</reference>
<accession>A0ABS9TX43</accession>
<comment type="caution">
    <text evidence="5">The sequence shown here is derived from an EMBL/GenBank/DDBJ whole genome shotgun (WGS) entry which is preliminary data.</text>
</comment>
<dbReference type="PANTHER" id="PTHR46796">
    <property type="entry name" value="HTH-TYPE TRANSCRIPTIONAL ACTIVATOR RHAS-RELATED"/>
    <property type="match status" value="1"/>
</dbReference>
<feature type="domain" description="HTH araC/xylS-type" evidence="4">
    <location>
        <begin position="194"/>
        <end position="294"/>
    </location>
</feature>